<evidence type="ECO:0000256" key="1">
    <source>
        <dbReference type="ARBA" id="ARBA00004370"/>
    </source>
</evidence>
<dbReference type="Pfam" id="PF08417">
    <property type="entry name" value="PaO"/>
    <property type="match status" value="1"/>
</dbReference>
<evidence type="ECO:0000256" key="5">
    <source>
        <dbReference type="ARBA" id="ARBA00022946"/>
    </source>
</evidence>
<keyword evidence="10 11" id="KW-0472">Membrane</keyword>
<dbReference type="GO" id="GO:0016020">
    <property type="term" value="C:membrane"/>
    <property type="evidence" value="ECO:0007669"/>
    <property type="project" value="UniProtKB-SubCell"/>
</dbReference>
<dbReference type="InterPro" id="IPR017941">
    <property type="entry name" value="Rieske_2Fe-2S"/>
</dbReference>
<dbReference type="InterPro" id="IPR050584">
    <property type="entry name" value="Cholesterol_7-desaturase"/>
</dbReference>
<keyword evidence="2 11" id="KW-0812">Transmembrane</keyword>
<organism evidence="13">
    <name type="scientific">Symploca sp. SIO1C4</name>
    <dbReference type="NCBI Taxonomy" id="2607765"/>
    <lineage>
        <taxon>Bacteria</taxon>
        <taxon>Bacillati</taxon>
        <taxon>Cyanobacteriota</taxon>
        <taxon>Cyanophyceae</taxon>
        <taxon>Coleofasciculales</taxon>
        <taxon>Coleofasciculaceae</taxon>
        <taxon>Symploca</taxon>
    </lineage>
</organism>
<dbReference type="EMBL" id="JAAHFQ010000497">
    <property type="protein sequence ID" value="NER30160.1"/>
    <property type="molecule type" value="Genomic_DNA"/>
</dbReference>
<evidence type="ECO:0000313" key="13">
    <source>
        <dbReference type="EMBL" id="NER30160.1"/>
    </source>
</evidence>
<feature type="domain" description="Rieske" evidence="12">
    <location>
        <begin position="11"/>
        <end position="122"/>
    </location>
</feature>
<proteinExistence type="predicted"/>
<dbReference type="GO" id="GO:0005737">
    <property type="term" value="C:cytoplasm"/>
    <property type="evidence" value="ECO:0007669"/>
    <property type="project" value="TreeGrafter"/>
</dbReference>
<feature type="transmembrane region" description="Helical" evidence="11">
    <location>
        <begin position="380"/>
        <end position="398"/>
    </location>
</feature>
<dbReference type="Gene3D" id="3.90.380.10">
    <property type="entry name" value="Naphthalene 1,2-dioxygenase Alpha Subunit, Chain A, domain 1"/>
    <property type="match status" value="1"/>
</dbReference>
<keyword evidence="8" id="KW-0408">Iron</keyword>
<accession>A0A6B3NEX2</accession>
<dbReference type="PANTHER" id="PTHR21266:SF32">
    <property type="entry name" value="CHOLESTEROL 7-DESATURASE NVD"/>
    <property type="match status" value="1"/>
</dbReference>
<dbReference type="PROSITE" id="PS51296">
    <property type="entry name" value="RIESKE"/>
    <property type="match status" value="1"/>
</dbReference>
<dbReference type="Gene3D" id="2.102.10.10">
    <property type="entry name" value="Rieske [2Fe-2S] iron-sulphur domain"/>
    <property type="match status" value="1"/>
</dbReference>
<keyword evidence="6 11" id="KW-1133">Transmembrane helix</keyword>
<dbReference type="PANTHER" id="PTHR21266">
    <property type="entry name" value="IRON-SULFUR DOMAIN CONTAINING PROTEIN"/>
    <property type="match status" value="1"/>
</dbReference>
<sequence length="442" mass="51122">MQPEFNFFQHWYPLSPLEDLDPKRPTPVTLLGLRLVIWKPSSSDSYRVFLDQCPHRLAPLSEGRVDENTGNLMCSYHGWQFDSQGLCTHVPQAENPQLIAKNRKNLCVLSLPCHQENDLLWVWPDASSAETAAVTPLPLSPQVDATKGFVWSSFVRDLEYDWQTLVENVADPSHVPFAHHGVQGNREQASPLQMEIVESTLNLIEVHISGRFITSITFEPPCRLEYAISFGGDKQVGLVTYCLPVTPGKSRIVAQFPRNFAKTLHHLTPRWWNHLKTRNLVLDGDMILLHQQEYVLQQRQQLESWKNYYKMPTGADRLVIEFRNWFDKYSQGKLPWHTVGLSTQTITPINNNRQVLLDRYRQHTQHCRSCREALSRIKQLQRALLGYFALTIAVVSLIRDQQRVSLGLPLILIALLGLVVYTWLKLWLEPRFYFIDYVHAHK</sequence>
<dbReference type="GO" id="GO:0046872">
    <property type="term" value="F:metal ion binding"/>
    <property type="evidence" value="ECO:0007669"/>
    <property type="project" value="UniProtKB-KW"/>
</dbReference>
<evidence type="ECO:0000256" key="9">
    <source>
        <dbReference type="ARBA" id="ARBA00023014"/>
    </source>
</evidence>
<dbReference type="GO" id="GO:0010277">
    <property type="term" value="F:chlorophyllide a oxygenase activity"/>
    <property type="evidence" value="ECO:0007669"/>
    <property type="project" value="InterPro"/>
</dbReference>
<reference evidence="13" key="1">
    <citation type="submission" date="2019-11" db="EMBL/GenBank/DDBJ databases">
        <title>Genomic insights into an expanded diversity of filamentous marine cyanobacteria reveals the extraordinary biosynthetic potential of Moorea and Okeania.</title>
        <authorList>
            <person name="Ferreira Leao T."/>
            <person name="Wang M."/>
            <person name="Moss N."/>
            <person name="Da Silva R."/>
            <person name="Sanders J."/>
            <person name="Nurk S."/>
            <person name="Gurevich A."/>
            <person name="Humphrey G."/>
            <person name="Reher R."/>
            <person name="Zhu Q."/>
            <person name="Belda-Ferre P."/>
            <person name="Glukhov E."/>
            <person name="Rex R."/>
            <person name="Dorrestein P.C."/>
            <person name="Knight R."/>
            <person name="Pevzner P."/>
            <person name="Gerwick W.H."/>
            <person name="Gerwick L."/>
        </authorList>
    </citation>
    <scope>NUCLEOTIDE SEQUENCE</scope>
    <source>
        <strain evidence="13">SIO1C4</strain>
    </source>
</reference>
<dbReference type="Pfam" id="PF00355">
    <property type="entry name" value="Rieske"/>
    <property type="match status" value="1"/>
</dbReference>
<evidence type="ECO:0000256" key="10">
    <source>
        <dbReference type="ARBA" id="ARBA00023136"/>
    </source>
</evidence>
<protein>
    <submittedName>
        <fullName evidence="13">Rieske 2Fe-2S domain-containing protein</fullName>
    </submittedName>
</protein>
<evidence type="ECO:0000256" key="4">
    <source>
        <dbReference type="ARBA" id="ARBA00022723"/>
    </source>
</evidence>
<comment type="subcellular location">
    <subcellularLocation>
        <location evidence="1">Membrane</location>
    </subcellularLocation>
</comment>
<evidence type="ECO:0000259" key="12">
    <source>
        <dbReference type="PROSITE" id="PS51296"/>
    </source>
</evidence>
<evidence type="ECO:0000256" key="3">
    <source>
        <dbReference type="ARBA" id="ARBA00022714"/>
    </source>
</evidence>
<evidence type="ECO:0000256" key="11">
    <source>
        <dbReference type="SAM" id="Phobius"/>
    </source>
</evidence>
<evidence type="ECO:0000256" key="2">
    <source>
        <dbReference type="ARBA" id="ARBA00022692"/>
    </source>
</evidence>
<dbReference type="SUPFAM" id="SSF50022">
    <property type="entry name" value="ISP domain"/>
    <property type="match status" value="1"/>
</dbReference>
<keyword evidence="4" id="KW-0479">Metal-binding</keyword>
<comment type="caution">
    <text evidence="13">The sequence shown here is derived from an EMBL/GenBank/DDBJ whole genome shotgun (WGS) entry which is preliminary data.</text>
</comment>
<keyword evidence="5" id="KW-0809">Transit peptide</keyword>
<evidence type="ECO:0000256" key="6">
    <source>
        <dbReference type="ARBA" id="ARBA00022989"/>
    </source>
</evidence>
<gene>
    <name evidence="13" type="ORF">F6J89_21695</name>
</gene>
<evidence type="ECO:0000256" key="7">
    <source>
        <dbReference type="ARBA" id="ARBA00023002"/>
    </source>
</evidence>
<keyword evidence="7" id="KW-0560">Oxidoreductase</keyword>
<keyword evidence="9" id="KW-0411">Iron-sulfur</keyword>
<dbReference type="GO" id="GO:0051537">
    <property type="term" value="F:2 iron, 2 sulfur cluster binding"/>
    <property type="evidence" value="ECO:0007669"/>
    <property type="project" value="UniProtKB-KW"/>
</dbReference>
<feature type="transmembrane region" description="Helical" evidence="11">
    <location>
        <begin position="405"/>
        <end position="424"/>
    </location>
</feature>
<evidence type="ECO:0000256" key="8">
    <source>
        <dbReference type="ARBA" id="ARBA00023004"/>
    </source>
</evidence>
<name>A0A6B3NEX2_9CYAN</name>
<dbReference type="AlphaFoldDB" id="A0A6B3NEX2"/>
<dbReference type="SUPFAM" id="SSF55961">
    <property type="entry name" value="Bet v1-like"/>
    <property type="match status" value="1"/>
</dbReference>
<dbReference type="InterPro" id="IPR036922">
    <property type="entry name" value="Rieske_2Fe-2S_sf"/>
</dbReference>
<dbReference type="InterPro" id="IPR013626">
    <property type="entry name" value="PaO"/>
</dbReference>
<keyword evidence="3" id="KW-0001">2Fe-2S</keyword>
<dbReference type="GO" id="GO:0016705">
    <property type="term" value="F:oxidoreductase activity, acting on paired donors, with incorporation or reduction of molecular oxygen"/>
    <property type="evidence" value="ECO:0007669"/>
    <property type="project" value="UniProtKB-ARBA"/>
</dbReference>